<organism evidence="8 9">
    <name type="scientific">Phaeodactylibacter luteus</name>
    <dbReference type="NCBI Taxonomy" id="1564516"/>
    <lineage>
        <taxon>Bacteria</taxon>
        <taxon>Pseudomonadati</taxon>
        <taxon>Bacteroidota</taxon>
        <taxon>Saprospiria</taxon>
        <taxon>Saprospirales</taxon>
        <taxon>Haliscomenobacteraceae</taxon>
        <taxon>Phaeodactylibacter</taxon>
    </lineage>
</organism>
<dbReference type="Pfam" id="PF01112">
    <property type="entry name" value="Asparaginase_2"/>
    <property type="match status" value="1"/>
</dbReference>
<evidence type="ECO:0000313" key="8">
    <source>
        <dbReference type="EMBL" id="TXB65577.1"/>
    </source>
</evidence>
<dbReference type="CDD" id="cd04701">
    <property type="entry name" value="Asparaginase_2"/>
    <property type="match status" value="1"/>
</dbReference>
<sequence length="306" mass="32097">MSYTLAVHGGAGTIRRTQMTTEQEAAHHDALRLALNAGTAVLSEGGTAVDAVARAVTVLENAPCFNAGRGAVFTHDGRHEMDASIMCGRTLEAGAVALVEHLKNPVLLARAVMEQSPYVFLSGPGAMAFARELGLPEASPDYFFTPLRHEQLQQARAAKKIQLDHSDKFGTVGAVALDLHGNLAAATSTGGLTNKQFGRIGDSAVIGAGNYANNRTCAVSCTGFGEYYLRGVVAYDVSCLMEYAGLSLQQAAERVILEKQLALGGDGGLIAVDAQGQVALPFNSEGMYRGWARAGAPPVTAIYEAE</sequence>
<keyword evidence="1" id="KW-0645">Protease</keyword>
<dbReference type="PANTHER" id="PTHR10188">
    <property type="entry name" value="L-ASPARAGINASE"/>
    <property type="match status" value="1"/>
</dbReference>
<dbReference type="SUPFAM" id="SSF56235">
    <property type="entry name" value="N-terminal nucleophile aminohydrolases (Ntn hydrolases)"/>
    <property type="match status" value="1"/>
</dbReference>
<evidence type="ECO:0000256" key="1">
    <source>
        <dbReference type="ARBA" id="ARBA00022670"/>
    </source>
</evidence>
<keyword evidence="9" id="KW-1185">Reference proteome</keyword>
<dbReference type="InterPro" id="IPR029055">
    <property type="entry name" value="Ntn_hydrolases_N"/>
</dbReference>
<accession>A0A5C6RU02</accession>
<dbReference type="Gene3D" id="3.60.20.30">
    <property type="entry name" value="(Glycosyl)asparaginase"/>
    <property type="match status" value="1"/>
</dbReference>
<dbReference type="EMBL" id="VOOR01000009">
    <property type="protein sequence ID" value="TXB65577.1"/>
    <property type="molecule type" value="Genomic_DNA"/>
</dbReference>
<dbReference type="GO" id="GO:0016811">
    <property type="term" value="F:hydrolase activity, acting on carbon-nitrogen (but not peptide) bonds, in linear amides"/>
    <property type="evidence" value="ECO:0007669"/>
    <property type="project" value="UniProtKB-ARBA"/>
</dbReference>
<evidence type="ECO:0000256" key="4">
    <source>
        <dbReference type="ARBA" id="ARBA00069124"/>
    </source>
</evidence>
<reference evidence="8 9" key="1">
    <citation type="submission" date="2019-08" db="EMBL/GenBank/DDBJ databases">
        <title>Genome of Phaeodactylibacter luteus.</title>
        <authorList>
            <person name="Bowman J.P."/>
        </authorList>
    </citation>
    <scope>NUCLEOTIDE SEQUENCE [LARGE SCALE GENOMIC DNA]</scope>
    <source>
        <strain evidence="8 9">KCTC 42180</strain>
    </source>
</reference>
<feature type="binding site" evidence="6">
    <location>
        <begin position="199"/>
        <end position="202"/>
    </location>
    <ligand>
        <name>substrate</name>
    </ligand>
</feature>
<dbReference type="GO" id="GO:0006508">
    <property type="term" value="P:proteolysis"/>
    <property type="evidence" value="ECO:0007669"/>
    <property type="project" value="UniProtKB-KW"/>
</dbReference>
<feature type="active site" description="Nucleophile" evidence="5">
    <location>
        <position position="171"/>
    </location>
</feature>
<dbReference type="RefSeq" id="WP_147166586.1">
    <property type="nucleotide sequence ID" value="NZ_VOOR01000009.1"/>
</dbReference>
<dbReference type="Proteomes" id="UP000321580">
    <property type="component" value="Unassembled WGS sequence"/>
</dbReference>
<evidence type="ECO:0000256" key="3">
    <source>
        <dbReference type="ARBA" id="ARBA00022813"/>
    </source>
</evidence>
<keyword evidence="3" id="KW-0068">Autocatalytic cleavage</keyword>
<dbReference type="AlphaFoldDB" id="A0A5C6RU02"/>
<comment type="caution">
    <text evidence="8">The sequence shown here is derived from an EMBL/GenBank/DDBJ whole genome shotgun (WGS) entry which is preliminary data.</text>
</comment>
<keyword evidence="2" id="KW-0378">Hydrolase</keyword>
<feature type="site" description="Cleavage; by autolysis" evidence="7">
    <location>
        <begin position="170"/>
        <end position="171"/>
    </location>
</feature>
<evidence type="ECO:0000256" key="2">
    <source>
        <dbReference type="ARBA" id="ARBA00022801"/>
    </source>
</evidence>
<protein>
    <recommendedName>
        <fullName evidence="4">Isoaspartyl peptidase</fullName>
    </recommendedName>
</protein>
<evidence type="ECO:0000256" key="7">
    <source>
        <dbReference type="PIRSR" id="PIRSR600246-3"/>
    </source>
</evidence>
<dbReference type="OrthoDB" id="9780217at2"/>
<gene>
    <name evidence="8" type="ORF">FRY97_06240</name>
</gene>
<evidence type="ECO:0000256" key="5">
    <source>
        <dbReference type="PIRSR" id="PIRSR600246-1"/>
    </source>
</evidence>
<evidence type="ECO:0000313" key="9">
    <source>
        <dbReference type="Proteomes" id="UP000321580"/>
    </source>
</evidence>
<name>A0A5C6RU02_9BACT</name>
<evidence type="ECO:0000256" key="6">
    <source>
        <dbReference type="PIRSR" id="PIRSR600246-2"/>
    </source>
</evidence>
<dbReference type="GO" id="GO:0008233">
    <property type="term" value="F:peptidase activity"/>
    <property type="evidence" value="ECO:0007669"/>
    <property type="project" value="UniProtKB-KW"/>
</dbReference>
<feature type="binding site" evidence="6">
    <location>
        <begin position="222"/>
        <end position="225"/>
    </location>
    <ligand>
        <name>substrate</name>
    </ligand>
</feature>
<proteinExistence type="predicted"/>
<dbReference type="InterPro" id="IPR000246">
    <property type="entry name" value="Peptidase_T2"/>
</dbReference>
<dbReference type="FunFam" id="3.60.20.30:FF:000001">
    <property type="entry name" value="Isoaspartyl peptidase/L-asparaginase"/>
    <property type="match status" value="1"/>
</dbReference>
<dbReference type="PANTHER" id="PTHR10188:SF6">
    <property type="entry name" value="N(4)-(BETA-N-ACETYLGLUCOSAMINYL)-L-ASPARAGINASE"/>
    <property type="match status" value="1"/>
</dbReference>